<dbReference type="Gene3D" id="1.10.3720.10">
    <property type="entry name" value="MetI-like"/>
    <property type="match status" value="1"/>
</dbReference>
<accession>A0A1I6IC37</accession>
<comment type="similarity">
    <text evidence="7">Belongs to the binding-protein-dependent transport system permease family.</text>
</comment>
<evidence type="ECO:0000256" key="4">
    <source>
        <dbReference type="ARBA" id="ARBA00022692"/>
    </source>
</evidence>
<evidence type="ECO:0000256" key="7">
    <source>
        <dbReference type="RuleBase" id="RU363032"/>
    </source>
</evidence>
<dbReference type="InterPro" id="IPR000515">
    <property type="entry name" value="MetI-like"/>
</dbReference>
<name>A0A1I6IC37_9EURY</name>
<sequence>MYTNGKVIFLESTVALLVFWALLAHGLALTDTISSPTLVFASLVELLLSGDWVVHMADTMRRVIYGFVLTTIIGTVLGVVMGMSDFWENALQDYITIGLALPSLFAAIFAAMWFGLSDVTPMVAAAAIAFPFLTQNVYEGVKNVNYELMEMSSAFDVSRNRAIRRVIFQSVLPEWFAGARYSFAICWKITTLAELVAASSGIGYMIEFQMHKLSITGVLTWTVLFTMVILFVEYGILQQIEKRVFAWRQSTEIGIMGGA</sequence>
<evidence type="ECO:0000256" key="5">
    <source>
        <dbReference type="ARBA" id="ARBA00022989"/>
    </source>
</evidence>
<comment type="subcellular location">
    <subcellularLocation>
        <location evidence="1 7">Cell membrane</location>
        <topology evidence="1 7">Multi-pass membrane protein</topology>
    </subcellularLocation>
</comment>
<feature type="transmembrane region" description="Helical" evidence="7">
    <location>
        <begin position="94"/>
        <end position="116"/>
    </location>
</feature>
<feature type="transmembrane region" description="Helical" evidence="7">
    <location>
        <begin position="7"/>
        <end position="27"/>
    </location>
</feature>
<keyword evidence="5 7" id="KW-1133">Transmembrane helix</keyword>
<reference evidence="10" key="1">
    <citation type="submission" date="2016-10" db="EMBL/GenBank/DDBJ databases">
        <authorList>
            <person name="Varghese N."/>
            <person name="Submissions S."/>
        </authorList>
    </citation>
    <scope>NUCLEOTIDE SEQUENCE [LARGE SCALE GENOMIC DNA]</scope>
    <source>
        <strain evidence="10">CGMCC 1.8711</strain>
    </source>
</reference>
<keyword evidence="4 7" id="KW-0812">Transmembrane</keyword>
<evidence type="ECO:0000313" key="9">
    <source>
        <dbReference type="EMBL" id="SFR64317.1"/>
    </source>
</evidence>
<protein>
    <submittedName>
        <fullName evidence="9">NitT/TauT family transport system permease protein</fullName>
    </submittedName>
</protein>
<dbReference type="PANTHER" id="PTHR30151">
    <property type="entry name" value="ALKANE SULFONATE ABC TRANSPORTER-RELATED, MEMBRANE SUBUNIT"/>
    <property type="match status" value="1"/>
</dbReference>
<dbReference type="STRING" id="555875.SAMN04488124_3027"/>
<keyword evidence="2 7" id="KW-0813">Transport</keyword>
<feature type="transmembrane region" description="Helical" evidence="7">
    <location>
        <begin position="33"/>
        <end position="54"/>
    </location>
</feature>
<evidence type="ECO:0000259" key="8">
    <source>
        <dbReference type="PROSITE" id="PS50928"/>
    </source>
</evidence>
<dbReference type="SUPFAM" id="SSF161098">
    <property type="entry name" value="MetI-like"/>
    <property type="match status" value="1"/>
</dbReference>
<gene>
    <name evidence="9" type="ORF">SAMN04488124_3027</name>
</gene>
<evidence type="ECO:0000313" key="10">
    <source>
        <dbReference type="Proteomes" id="UP000243250"/>
    </source>
</evidence>
<evidence type="ECO:0000256" key="3">
    <source>
        <dbReference type="ARBA" id="ARBA00022475"/>
    </source>
</evidence>
<dbReference type="InterPro" id="IPR035906">
    <property type="entry name" value="MetI-like_sf"/>
</dbReference>
<keyword evidence="3" id="KW-1003">Cell membrane</keyword>
<dbReference type="Pfam" id="PF00528">
    <property type="entry name" value="BPD_transp_1"/>
    <property type="match status" value="1"/>
</dbReference>
<evidence type="ECO:0000256" key="6">
    <source>
        <dbReference type="ARBA" id="ARBA00023136"/>
    </source>
</evidence>
<feature type="domain" description="ABC transmembrane type-1" evidence="8">
    <location>
        <begin position="56"/>
        <end position="237"/>
    </location>
</feature>
<dbReference type="GO" id="GO:0055085">
    <property type="term" value="P:transmembrane transport"/>
    <property type="evidence" value="ECO:0007669"/>
    <property type="project" value="InterPro"/>
</dbReference>
<evidence type="ECO:0000256" key="1">
    <source>
        <dbReference type="ARBA" id="ARBA00004651"/>
    </source>
</evidence>
<feature type="transmembrane region" description="Helical" evidence="7">
    <location>
        <begin position="185"/>
        <end position="206"/>
    </location>
</feature>
<dbReference type="EMBL" id="FOYS01000005">
    <property type="protein sequence ID" value="SFR64317.1"/>
    <property type="molecule type" value="Genomic_DNA"/>
</dbReference>
<organism evidence="9 10">
    <name type="scientific">Halogeometricum limi</name>
    <dbReference type="NCBI Taxonomy" id="555875"/>
    <lineage>
        <taxon>Archaea</taxon>
        <taxon>Methanobacteriati</taxon>
        <taxon>Methanobacteriota</taxon>
        <taxon>Stenosarchaea group</taxon>
        <taxon>Halobacteria</taxon>
        <taxon>Halobacteriales</taxon>
        <taxon>Haloferacaceae</taxon>
        <taxon>Halogeometricum</taxon>
    </lineage>
</organism>
<dbReference type="Proteomes" id="UP000243250">
    <property type="component" value="Unassembled WGS sequence"/>
</dbReference>
<evidence type="ECO:0000256" key="2">
    <source>
        <dbReference type="ARBA" id="ARBA00022448"/>
    </source>
</evidence>
<feature type="transmembrane region" description="Helical" evidence="7">
    <location>
        <begin position="63"/>
        <end position="82"/>
    </location>
</feature>
<dbReference type="AlphaFoldDB" id="A0A1I6IC37"/>
<dbReference type="PROSITE" id="PS50928">
    <property type="entry name" value="ABC_TM1"/>
    <property type="match status" value="1"/>
</dbReference>
<dbReference type="PANTHER" id="PTHR30151:SF38">
    <property type="entry name" value="ALIPHATIC SULFONATES TRANSPORT PERMEASE PROTEIN SSUC-RELATED"/>
    <property type="match status" value="1"/>
</dbReference>
<dbReference type="GO" id="GO:0005886">
    <property type="term" value="C:plasma membrane"/>
    <property type="evidence" value="ECO:0007669"/>
    <property type="project" value="UniProtKB-SubCell"/>
</dbReference>
<keyword evidence="10" id="KW-1185">Reference proteome</keyword>
<feature type="transmembrane region" description="Helical" evidence="7">
    <location>
        <begin position="218"/>
        <end position="237"/>
    </location>
</feature>
<proteinExistence type="inferred from homology"/>
<keyword evidence="6 7" id="KW-0472">Membrane</keyword>
<dbReference type="CDD" id="cd06261">
    <property type="entry name" value="TM_PBP2"/>
    <property type="match status" value="1"/>
</dbReference>